<dbReference type="InterPro" id="IPR001492">
    <property type="entry name" value="Flagellin"/>
</dbReference>
<dbReference type="AlphaFoldDB" id="A0A1H5TKU0"/>
<dbReference type="EMBL" id="FNVA01000001">
    <property type="protein sequence ID" value="SEF63386.1"/>
    <property type="molecule type" value="Genomic_DNA"/>
</dbReference>
<dbReference type="RefSeq" id="WP_160114976.1">
    <property type="nucleotide sequence ID" value="NZ_FNVA01000001.1"/>
</dbReference>
<evidence type="ECO:0000259" key="5">
    <source>
        <dbReference type="Pfam" id="PF00700"/>
    </source>
</evidence>
<evidence type="ECO:0000259" key="4">
    <source>
        <dbReference type="Pfam" id="PF00669"/>
    </source>
</evidence>
<dbReference type="GO" id="GO:0005198">
    <property type="term" value="F:structural molecule activity"/>
    <property type="evidence" value="ECO:0007669"/>
    <property type="project" value="UniProtKB-UniRule"/>
</dbReference>
<dbReference type="InterPro" id="IPR001029">
    <property type="entry name" value="Flagellin_N"/>
</dbReference>
<feature type="domain" description="Flagellin N-terminal" evidence="4">
    <location>
        <begin position="5"/>
        <end position="141"/>
    </location>
</feature>
<dbReference type="Pfam" id="PF00700">
    <property type="entry name" value="Flagellin_C"/>
    <property type="match status" value="1"/>
</dbReference>
<organism evidence="6 7">
    <name type="scientific">Bryocella elongata</name>
    <dbReference type="NCBI Taxonomy" id="863522"/>
    <lineage>
        <taxon>Bacteria</taxon>
        <taxon>Pseudomonadati</taxon>
        <taxon>Acidobacteriota</taxon>
        <taxon>Terriglobia</taxon>
        <taxon>Terriglobales</taxon>
        <taxon>Acidobacteriaceae</taxon>
        <taxon>Bryocella</taxon>
    </lineage>
</organism>
<dbReference type="InterPro" id="IPR046358">
    <property type="entry name" value="Flagellin_C"/>
</dbReference>
<dbReference type="GO" id="GO:0005576">
    <property type="term" value="C:extracellular region"/>
    <property type="evidence" value="ECO:0007669"/>
    <property type="project" value="UniProtKB-SubCell"/>
</dbReference>
<comment type="subcellular location">
    <subcellularLocation>
        <location evidence="3">Secreted</location>
    </subcellularLocation>
    <subcellularLocation>
        <location evidence="3">Bacterial flagellum</location>
    </subcellularLocation>
</comment>
<evidence type="ECO:0000313" key="7">
    <source>
        <dbReference type="Proteomes" id="UP000236728"/>
    </source>
</evidence>
<dbReference type="OrthoDB" id="9796789at2"/>
<dbReference type="PANTHER" id="PTHR42792">
    <property type="entry name" value="FLAGELLIN"/>
    <property type="match status" value="1"/>
</dbReference>
<dbReference type="PANTHER" id="PTHR42792:SF2">
    <property type="entry name" value="FLAGELLIN"/>
    <property type="match status" value="1"/>
</dbReference>
<keyword evidence="6" id="KW-0966">Cell projection</keyword>
<proteinExistence type="inferred from homology"/>
<gene>
    <name evidence="6" type="ORF">SAMN05421819_0651</name>
</gene>
<evidence type="ECO:0000313" key="6">
    <source>
        <dbReference type="EMBL" id="SEF63386.1"/>
    </source>
</evidence>
<evidence type="ECO:0000256" key="2">
    <source>
        <dbReference type="ARBA" id="ARBA00023143"/>
    </source>
</evidence>
<keyword evidence="3" id="KW-0964">Secreted</keyword>
<comment type="similarity">
    <text evidence="1 3">Belongs to the bacterial flagellin family.</text>
</comment>
<protein>
    <recommendedName>
        <fullName evidence="3">Flagellin</fullName>
    </recommendedName>
</protein>
<reference evidence="6 7" key="1">
    <citation type="submission" date="2016-10" db="EMBL/GenBank/DDBJ databases">
        <authorList>
            <person name="de Groot N.N."/>
        </authorList>
    </citation>
    <scope>NUCLEOTIDE SEQUENCE [LARGE SCALE GENOMIC DNA]</scope>
    <source>
        <strain evidence="6 7">DSM 22489</strain>
    </source>
</reference>
<feature type="domain" description="Flagellin C-terminal" evidence="5">
    <location>
        <begin position="297"/>
        <end position="379"/>
    </location>
</feature>
<comment type="function">
    <text evidence="3">Flagellin is the subunit protein which polymerizes to form the filaments of bacterial flagella.</text>
</comment>
<evidence type="ECO:0000256" key="1">
    <source>
        <dbReference type="ARBA" id="ARBA00005709"/>
    </source>
</evidence>
<dbReference type="Gene3D" id="1.20.1330.10">
    <property type="entry name" value="f41 fragment of flagellin, N-terminal domain"/>
    <property type="match status" value="2"/>
</dbReference>
<keyword evidence="6" id="KW-0282">Flagellum</keyword>
<sequence length="381" mass="37927">MALTVLNNIASLTAENALSNTQMNLQKTLTQLSTGLKINSGSDDPAGLSIANGLQANIAALTQSQQNASNGIGMLQTADGALSQVTTLLNRATTLATEASTSNVTSTQATALNTEFASILSEVNQIGNSTNFNGQNVFSSNTPTSFTSTQASLATSTQLTSGSVTTITDSATGGTFVFKAGASSTVQDLQNAVTAAVSAGTLSAGTTATLTGAGALKIGPNTGTTGISVSSNDSVLGPMEAAAGTSNTNTVYIGDGTTTGAANTTITTTINSLSATSLGLNSDNLSSTAAAQTALADVTAAINTVAAQRGTIGASVNRLTAASSVMSSQVQNLTSAENSVQNADVGKTVANMTQYNILQSTGMAALQQSNQAQQAVLKLVQ</sequence>
<dbReference type="SUPFAM" id="SSF64518">
    <property type="entry name" value="Phase 1 flagellin"/>
    <property type="match status" value="1"/>
</dbReference>
<dbReference type="Pfam" id="PF00669">
    <property type="entry name" value="Flagellin_N"/>
    <property type="match status" value="1"/>
</dbReference>
<dbReference type="PRINTS" id="PR00207">
    <property type="entry name" value="FLAGELLIN"/>
</dbReference>
<keyword evidence="6" id="KW-0969">Cilium</keyword>
<keyword evidence="7" id="KW-1185">Reference proteome</keyword>
<dbReference type="GO" id="GO:0009288">
    <property type="term" value="C:bacterial-type flagellum"/>
    <property type="evidence" value="ECO:0007669"/>
    <property type="project" value="UniProtKB-SubCell"/>
</dbReference>
<keyword evidence="2 3" id="KW-0975">Bacterial flagellum</keyword>
<dbReference type="Proteomes" id="UP000236728">
    <property type="component" value="Unassembled WGS sequence"/>
</dbReference>
<accession>A0A1H5TKU0</accession>
<name>A0A1H5TKU0_9BACT</name>
<evidence type="ECO:0000256" key="3">
    <source>
        <dbReference type="RuleBase" id="RU362073"/>
    </source>
</evidence>